<dbReference type="Proteomes" id="UP000076632">
    <property type="component" value="Unassembled WGS sequence"/>
</dbReference>
<dbReference type="InParanoid" id="A0A165JW94"/>
<accession>A0A165JW94</accession>
<evidence type="ECO:0000256" key="1">
    <source>
        <dbReference type="SAM" id="MobiDB-lite"/>
    </source>
</evidence>
<proteinExistence type="predicted"/>
<gene>
    <name evidence="2" type="ORF">L228DRAFT_17009</name>
</gene>
<feature type="compositionally biased region" description="Low complexity" evidence="1">
    <location>
        <begin position="61"/>
        <end position="89"/>
    </location>
</feature>
<reference evidence="2 3" key="1">
    <citation type="journal article" date="2016" name="Fungal Biol.">
        <title>The genome of Xylona heveae provides a window into fungal endophytism.</title>
        <authorList>
            <person name="Gazis R."/>
            <person name="Kuo A."/>
            <person name="Riley R."/>
            <person name="LaButti K."/>
            <person name="Lipzen A."/>
            <person name="Lin J."/>
            <person name="Amirebrahimi M."/>
            <person name="Hesse C.N."/>
            <person name="Spatafora J.W."/>
            <person name="Henrissat B."/>
            <person name="Hainaut M."/>
            <person name="Grigoriev I.V."/>
            <person name="Hibbett D.S."/>
        </authorList>
    </citation>
    <scope>NUCLEOTIDE SEQUENCE [LARGE SCALE GENOMIC DNA]</scope>
    <source>
        <strain evidence="2 3">TC161</strain>
    </source>
</reference>
<name>A0A165JW94_XYLHT</name>
<dbReference type="GeneID" id="28894606"/>
<feature type="compositionally biased region" description="Polar residues" evidence="1">
    <location>
        <begin position="123"/>
        <end position="132"/>
    </location>
</feature>
<dbReference type="OrthoDB" id="5388207at2759"/>
<evidence type="ECO:0000313" key="2">
    <source>
        <dbReference type="EMBL" id="KZF26702.1"/>
    </source>
</evidence>
<organism evidence="2 3">
    <name type="scientific">Xylona heveae (strain CBS 132557 / TC161)</name>
    <dbReference type="NCBI Taxonomy" id="1328760"/>
    <lineage>
        <taxon>Eukaryota</taxon>
        <taxon>Fungi</taxon>
        <taxon>Dikarya</taxon>
        <taxon>Ascomycota</taxon>
        <taxon>Pezizomycotina</taxon>
        <taxon>Xylonomycetes</taxon>
        <taxon>Xylonales</taxon>
        <taxon>Xylonaceae</taxon>
        <taxon>Xylona</taxon>
    </lineage>
</organism>
<dbReference type="RefSeq" id="XP_018192257.1">
    <property type="nucleotide sequence ID" value="XM_018329469.1"/>
</dbReference>
<feature type="region of interest" description="Disordered" evidence="1">
    <location>
        <begin position="1"/>
        <end position="153"/>
    </location>
</feature>
<evidence type="ECO:0000313" key="3">
    <source>
        <dbReference type="Proteomes" id="UP000076632"/>
    </source>
</evidence>
<protein>
    <submittedName>
        <fullName evidence="2">Uncharacterized protein</fullName>
    </submittedName>
</protein>
<sequence>METITNAANAASKAIWGENNNASAETGQEPLAGEQGRGTADSPYDRGNAEGQSGSAGPDAGSSNPGPTSGSTGTGLQPGIPSSGSQSQGTNIAGQIRPEHQQDKTGVTGLHSDDPKFSDQRPSDSNAASTSDRGQKAPAGGIGAAEPSSKDLC</sequence>
<dbReference type="STRING" id="1328760.A0A165JW94"/>
<feature type="compositionally biased region" description="Basic and acidic residues" evidence="1">
    <location>
        <begin position="111"/>
        <end position="122"/>
    </location>
</feature>
<dbReference type="AlphaFoldDB" id="A0A165JW94"/>
<dbReference type="EMBL" id="KV407454">
    <property type="protein sequence ID" value="KZF26702.1"/>
    <property type="molecule type" value="Genomic_DNA"/>
</dbReference>
<keyword evidence="3" id="KW-1185">Reference proteome</keyword>